<protein>
    <recommendedName>
        <fullName evidence="2">F-box domain-containing protein</fullName>
    </recommendedName>
</protein>
<dbReference type="Pfam" id="PF12937">
    <property type="entry name" value="F-box-like"/>
    <property type="match status" value="1"/>
</dbReference>
<dbReference type="Proteomes" id="UP000018144">
    <property type="component" value="Unassembled WGS sequence"/>
</dbReference>
<feature type="compositionally biased region" description="Basic and acidic residues" evidence="1">
    <location>
        <begin position="1101"/>
        <end position="1117"/>
    </location>
</feature>
<feature type="region of interest" description="Disordered" evidence="1">
    <location>
        <begin position="921"/>
        <end position="1001"/>
    </location>
</feature>
<feature type="domain" description="F-box" evidence="2">
    <location>
        <begin position="127"/>
        <end position="173"/>
    </location>
</feature>
<dbReference type="eggNOG" id="ENOG502RPXF">
    <property type="taxonomic scope" value="Eukaryota"/>
</dbReference>
<feature type="compositionally biased region" description="Low complexity" evidence="1">
    <location>
        <begin position="436"/>
        <end position="447"/>
    </location>
</feature>
<dbReference type="STRING" id="1076935.U4LEI3"/>
<gene>
    <name evidence="3" type="ORF">PCON_09277</name>
</gene>
<dbReference type="Gene3D" id="1.20.1280.50">
    <property type="match status" value="1"/>
</dbReference>
<feature type="region of interest" description="Disordered" evidence="1">
    <location>
        <begin position="1"/>
        <end position="91"/>
    </location>
</feature>
<organism evidence="3 4">
    <name type="scientific">Pyronema omphalodes (strain CBS 100304)</name>
    <name type="common">Pyronema confluens</name>
    <dbReference type="NCBI Taxonomy" id="1076935"/>
    <lineage>
        <taxon>Eukaryota</taxon>
        <taxon>Fungi</taxon>
        <taxon>Dikarya</taxon>
        <taxon>Ascomycota</taxon>
        <taxon>Pezizomycotina</taxon>
        <taxon>Pezizomycetes</taxon>
        <taxon>Pezizales</taxon>
        <taxon>Pyronemataceae</taxon>
        <taxon>Pyronema</taxon>
    </lineage>
</organism>
<reference evidence="3 4" key="1">
    <citation type="journal article" date="2013" name="PLoS Genet.">
        <title>The genome and development-dependent transcriptomes of Pyronema confluens: a window into fungal evolution.</title>
        <authorList>
            <person name="Traeger S."/>
            <person name="Altegoer F."/>
            <person name="Freitag M."/>
            <person name="Gabaldon T."/>
            <person name="Kempken F."/>
            <person name="Kumar A."/>
            <person name="Marcet-Houben M."/>
            <person name="Poggeler S."/>
            <person name="Stajich J.E."/>
            <person name="Nowrousian M."/>
        </authorList>
    </citation>
    <scope>NUCLEOTIDE SEQUENCE [LARGE SCALE GENOMIC DNA]</scope>
    <source>
        <strain evidence="4">CBS 100304</strain>
        <tissue evidence="3">Vegetative mycelium</tissue>
    </source>
</reference>
<evidence type="ECO:0000313" key="4">
    <source>
        <dbReference type="Proteomes" id="UP000018144"/>
    </source>
</evidence>
<accession>U4LEI3</accession>
<evidence type="ECO:0000256" key="1">
    <source>
        <dbReference type="SAM" id="MobiDB-lite"/>
    </source>
</evidence>
<feature type="compositionally biased region" description="Low complexity" evidence="1">
    <location>
        <begin position="975"/>
        <end position="995"/>
    </location>
</feature>
<dbReference type="PROSITE" id="PS50181">
    <property type="entry name" value="FBOX"/>
    <property type="match status" value="1"/>
</dbReference>
<feature type="compositionally biased region" description="Basic and acidic residues" evidence="1">
    <location>
        <begin position="1133"/>
        <end position="1181"/>
    </location>
</feature>
<dbReference type="Pfam" id="PF25422">
    <property type="entry name" value="DUF7892"/>
    <property type="match status" value="2"/>
</dbReference>
<dbReference type="SUPFAM" id="SSF81383">
    <property type="entry name" value="F-box domain"/>
    <property type="match status" value="1"/>
</dbReference>
<dbReference type="InterPro" id="IPR057214">
    <property type="entry name" value="DUF7892"/>
</dbReference>
<keyword evidence="4" id="KW-1185">Reference proteome</keyword>
<dbReference type="OrthoDB" id="2322499at2759"/>
<dbReference type="InterPro" id="IPR036047">
    <property type="entry name" value="F-box-like_dom_sf"/>
</dbReference>
<feature type="compositionally biased region" description="Basic and acidic residues" evidence="1">
    <location>
        <begin position="1256"/>
        <end position="1276"/>
    </location>
</feature>
<feature type="compositionally biased region" description="Polar residues" evidence="1">
    <location>
        <begin position="955"/>
        <end position="974"/>
    </location>
</feature>
<feature type="compositionally biased region" description="Basic and acidic residues" evidence="1">
    <location>
        <begin position="1215"/>
        <end position="1225"/>
    </location>
</feature>
<dbReference type="EMBL" id="HF935487">
    <property type="protein sequence ID" value="CCX09684.1"/>
    <property type="molecule type" value="Genomic_DNA"/>
</dbReference>
<proteinExistence type="predicted"/>
<feature type="region of interest" description="Disordered" evidence="1">
    <location>
        <begin position="430"/>
        <end position="466"/>
    </location>
</feature>
<dbReference type="InterPro" id="IPR001810">
    <property type="entry name" value="F-box_dom"/>
</dbReference>
<feature type="region of interest" description="Disordered" evidence="1">
    <location>
        <begin position="1013"/>
        <end position="1332"/>
    </location>
</feature>
<feature type="compositionally biased region" description="Pro residues" evidence="1">
    <location>
        <begin position="1198"/>
        <end position="1209"/>
    </location>
</feature>
<evidence type="ECO:0000313" key="3">
    <source>
        <dbReference type="EMBL" id="CCX09684.1"/>
    </source>
</evidence>
<sequence>MAKLNAKPKKRDAIPPNRKDKKHIAKTNAYRKTTRELLKTFPDLPTGPSGHRRSSGDELSGTIKSDPELSRAQGAATITEPDSNEVDMGQNMDHDMKDGSSGDEEGFLFSENSCVIDDEEHEMDDESLQLGNLPTKIWVQILSMLHPAELARLRGSNKSFYGMLEKDSIWRASIQTHLPLLPKPILNISEPDMLNLLLGIRCMLCETTKGVKTYWPFRVKSCQECLSHNTKKEFMLQSGPDVYPQELLDSMLFGMVDVKDNWVMNPCNYRPNIGLTRLYWINDLESTKEEYEQATEMSAADEWLKGLDKERNLQLQEIEKIEKWESSRPAHLNPEHNEFLKSMPMLSRGSSVTVPGDGKSTDELEEYLKQERSPRQKEIIDRCQKLEPPLPLNILVQLPVFRGSIGDGTALNDEGWNTLRAKLFQEWQELKENRRQQQSSGTGATSQNESDHKRSANGTVARSAMGQRVWESSESFLLSNRNKLAEHAEEIIRNYEGKLTPDTVPEFASYVIRHCRKAFLADETTRRKRLTLEDMKFIYDFKLKPMAYSLRNEMFLCNGCPTNPRWWEFQSLVQHFTAKHTYNPRGRAAKVNWRADWPEIGPFRADPDKAILEAPVGACLDSYEGDSPRDPREHREYREYRDYRKHHIEGIDHPVPTGPLRRSLAIYPSKEDRREKISALATDARDAWFQLSNVDGMQSSVLMHFVITRTARKFQTRFQEAMPISLFMESLAEHPAMGIVKSANGLQCIECQKRARRIARNSLTKGGFGGDGISMADPEMEITVPATKFVQKPGDEPFTKAEQEQYLLTKSERTFPISSLLQHFETIHIKRNKSIIVPDWTRDMVRLPHPKIISTLAMKAGYKSEAFGLFQDVFPWAFTKGGRPGWQGKEGDGEPRLWGGYKGTYKGAYNKGFKRSYEHGFGEREERGEPREGGSLADRINIDGNGGLGERLERSSQSSHQATGINGANGVTNSPGVNGVANGTGNPPTPNGTATSYPPISSDRLNQIQFTSPRAPSIDRHSPSSTKATPYVGYSQFDPATPARDPRDPRAPLSAGRDPLSARRDPRASVVRDPRDLAREHYLHRPSLEAYLHRPPPGEYPDARRPVPVDPYYRPDARYAPPPAELRARSRSPARDSRHPQDHRDARADPRDPRTHDPRDSRDPRAAHDPRDREAAYRDRPAYPIYSPEARHAHLAYPPAPHGYPPYGYPPSYADPRDAYARDSYARPATAGSPDPYGRPPASDPYARPGTAASQDPRDPYARPPTGDHRDPRDPYARPSSARGYPGYPPPPPLAMPQGPHDYYYDGPARDPAGRGYPPPPPLGQEGYYRRY</sequence>
<feature type="compositionally biased region" description="Basic and acidic residues" evidence="1">
    <location>
        <begin position="1060"/>
        <end position="1087"/>
    </location>
</feature>
<feature type="compositionally biased region" description="Basic residues" evidence="1">
    <location>
        <begin position="1"/>
        <end position="10"/>
    </location>
</feature>
<feature type="compositionally biased region" description="Basic and acidic residues" evidence="1">
    <location>
        <begin position="921"/>
        <end position="932"/>
    </location>
</feature>
<evidence type="ECO:0000259" key="2">
    <source>
        <dbReference type="PROSITE" id="PS50181"/>
    </source>
</evidence>
<name>U4LEI3_PYROM</name>